<keyword evidence="5" id="KW-0012">Acyltransferase</keyword>
<evidence type="ECO:0000313" key="6">
    <source>
        <dbReference type="Proteomes" id="UP000324870"/>
    </source>
</evidence>
<dbReference type="AlphaFoldDB" id="A0AAE4LNE1"/>
<proteinExistence type="inferred from homology"/>
<keyword evidence="3" id="KW-0812">Transmembrane</keyword>
<dbReference type="InterPro" id="IPR011004">
    <property type="entry name" value="Trimer_LpxA-like_sf"/>
</dbReference>
<dbReference type="Pfam" id="PF00132">
    <property type="entry name" value="Hexapep"/>
    <property type="match status" value="1"/>
</dbReference>
<dbReference type="Proteomes" id="UP001181347">
    <property type="component" value="Unassembled WGS sequence"/>
</dbReference>
<evidence type="ECO:0000313" key="4">
    <source>
        <dbReference type="EMBL" id="KAA3160684.1"/>
    </source>
</evidence>
<name>A0AAE4LNE1_9BACT</name>
<evidence type="ECO:0000313" key="5">
    <source>
        <dbReference type="EMBL" id="MDU0261005.1"/>
    </source>
</evidence>
<dbReference type="InterPro" id="IPR001451">
    <property type="entry name" value="Hexapep"/>
</dbReference>
<keyword evidence="2 5" id="KW-0808">Transferase</keyword>
<dbReference type="CDD" id="cd04647">
    <property type="entry name" value="LbH_MAT_like"/>
    <property type="match status" value="1"/>
</dbReference>
<dbReference type="Gene3D" id="2.160.10.10">
    <property type="entry name" value="Hexapeptide repeat proteins"/>
    <property type="match status" value="1"/>
</dbReference>
<evidence type="ECO:0000256" key="3">
    <source>
        <dbReference type="SAM" id="Phobius"/>
    </source>
</evidence>
<evidence type="ECO:0000313" key="7">
    <source>
        <dbReference type="Proteomes" id="UP001181347"/>
    </source>
</evidence>
<comment type="similarity">
    <text evidence="1">Belongs to the transferase hexapeptide repeat family.</text>
</comment>
<dbReference type="SUPFAM" id="SSF51161">
    <property type="entry name" value="Trimeric LpxA-like enzymes"/>
    <property type="match status" value="1"/>
</dbReference>
<dbReference type="EC" id="2.3.1.-" evidence="5"/>
<feature type="transmembrane region" description="Helical" evidence="3">
    <location>
        <begin position="16"/>
        <end position="34"/>
    </location>
</feature>
<keyword evidence="3" id="KW-0472">Membrane</keyword>
<dbReference type="InterPro" id="IPR051159">
    <property type="entry name" value="Hexapeptide_acetyltransf"/>
</dbReference>
<evidence type="ECO:0000256" key="1">
    <source>
        <dbReference type="ARBA" id="ARBA00007274"/>
    </source>
</evidence>
<organism evidence="5 7">
    <name type="scientific">Alistipes finegoldii</name>
    <dbReference type="NCBI Taxonomy" id="214856"/>
    <lineage>
        <taxon>Bacteria</taxon>
        <taxon>Pseudomonadati</taxon>
        <taxon>Bacteroidota</taxon>
        <taxon>Bacteroidia</taxon>
        <taxon>Bacteroidales</taxon>
        <taxon>Rikenellaceae</taxon>
        <taxon>Alistipes</taxon>
    </lineage>
</organism>
<gene>
    <name evidence="4" type="ORF">F2A26_02790</name>
    <name evidence="5" type="ORF">RVH17_12985</name>
</gene>
<protein>
    <submittedName>
        <fullName evidence="5">Acyltransferase</fullName>
        <ecNumber evidence="5">2.3.1.-</ecNumber>
    </submittedName>
</protein>
<dbReference type="EMBL" id="JAWDES010000005">
    <property type="protein sequence ID" value="MDU0261005.1"/>
    <property type="molecule type" value="Genomic_DNA"/>
</dbReference>
<dbReference type="EMBL" id="VVND01000002">
    <property type="protein sequence ID" value="KAA3160684.1"/>
    <property type="molecule type" value="Genomic_DNA"/>
</dbReference>
<accession>A0AAE4LNE1</accession>
<dbReference type="PANTHER" id="PTHR23416:SF23">
    <property type="entry name" value="ACETYLTRANSFERASE C18B11.09C-RELATED"/>
    <property type="match status" value="1"/>
</dbReference>
<dbReference type="RefSeq" id="WP_009596904.1">
    <property type="nucleotide sequence ID" value="NZ_BAAFKU010000006.1"/>
</dbReference>
<reference evidence="5" key="2">
    <citation type="submission" date="2023-10" db="EMBL/GenBank/DDBJ databases">
        <title>Genome Sequence of the Bacteria from From Gut Wall in Crohn's Disease.</title>
        <authorList>
            <person name="Rodriguez-Palacios A."/>
        </authorList>
    </citation>
    <scope>NUCLEOTIDE SEQUENCE</scope>
    <source>
        <strain evidence="5">CavFT-hAR58</strain>
    </source>
</reference>
<sequence>MENYKRADYNSRLSRYIKIFCFRFCGIFPMTGFFRAKIYKLLGVSIEKGVVRIGRVSIDTIHPEDIFIGKGTTITDGCILLSHYYDVRNLKEHAYYRGEIHIGRNVYIGSNAIFTKPVTIGDGAVIGAGSVVNKDIPPYQVWAGVPVRFICNRYQDESEIPVDTNAFKPK</sequence>
<keyword evidence="6" id="KW-1185">Reference proteome</keyword>
<dbReference type="PANTHER" id="PTHR23416">
    <property type="entry name" value="SIALIC ACID SYNTHASE-RELATED"/>
    <property type="match status" value="1"/>
</dbReference>
<dbReference type="GO" id="GO:0008374">
    <property type="term" value="F:O-acyltransferase activity"/>
    <property type="evidence" value="ECO:0007669"/>
    <property type="project" value="TreeGrafter"/>
</dbReference>
<dbReference type="Proteomes" id="UP000324870">
    <property type="component" value="Unassembled WGS sequence"/>
</dbReference>
<comment type="caution">
    <text evidence="5">The sequence shown here is derived from an EMBL/GenBank/DDBJ whole genome shotgun (WGS) entry which is preliminary data.</text>
</comment>
<evidence type="ECO:0000256" key="2">
    <source>
        <dbReference type="ARBA" id="ARBA00022679"/>
    </source>
</evidence>
<reference evidence="4 6" key="1">
    <citation type="journal article" date="2019" name="Nat. Med.">
        <title>A library of human gut bacterial isolates paired with longitudinal multiomics data enables mechanistic microbiome research.</title>
        <authorList>
            <person name="Poyet M."/>
            <person name="Groussin M."/>
            <person name="Gibbons S.M."/>
            <person name="Avila-Pacheco J."/>
            <person name="Jiang X."/>
            <person name="Kearney S.M."/>
            <person name="Perrotta A.R."/>
            <person name="Berdy B."/>
            <person name="Zhao S."/>
            <person name="Lieberman T.D."/>
            <person name="Swanson P.K."/>
            <person name="Smith M."/>
            <person name="Roesemann S."/>
            <person name="Alexander J.E."/>
            <person name="Rich S.A."/>
            <person name="Livny J."/>
            <person name="Vlamakis H."/>
            <person name="Clish C."/>
            <person name="Bullock K."/>
            <person name="Deik A."/>
            <person name="Scott J."/>
            <person name="Pierce K.A."/>
            <person name="Xavier R.J."/>
            <person name="Alm E.J."/>
        </authorList>
    </citation>
    <scope>NUCLEOTIDE SEQUENCE [LARGE SCALE GENOMIC DNA]</scope>
    <source>
        <strain evidence="4 6">BIOML-A1</strain>
    </source>
</reference>
<keyword evidence="3" id="KW-1133">Transmembrane helix</keyword>